<dbReference type="OrthoDB" id="2628706at2"/>
<keyword evidence="2" id="KW-1185">Reference proteome</keyword>
<protein>
    <submittedName>
        <fullName evidence="1">Uncharacterized protein</fullName>
    </submittedName>
</protein>
<accession>A0A6N9Q801</accession>
<proteinExistence type="predicted"/>
<dbReference type="EMBL" id="SIJB01000049">
    <property type="protein sequence ID" value="NBI30997.1"/>
    <property type="molecule type" value="Genomic_DNA"/>
</dbReference>
<reference evidence="1 2" key="1">
    <citation type="submission" date="2019-01" db="EMBL/GenBank/DDBJ databases">
        <title>Chengkuizengella sp. nov., isolated from deep-sea sediment of East Pacific Ocean.</title>
        <authorList>
            <person name="Yang J."/>
            <person name="Lai Q."/>
            <person name="Shao Z."/>
        </authorList>
    </citation>
    <scope>NUCLEOTIDE SEQUENCE [LARGE SCALE GENOMIC DNA]</scope>
    <source>
        <strain evidence="1 2">YPA3-1-1</strain>
    </source>
</reference>
<comment type="caution">
    <text evidence="1">The sequence shown here is derived from an EMBL/GenBank/DDBJ whole genome shotgun (WGS) entry which is preliminary data.</text>
</comment>
<evidence type="ECO:0000313" key="1">
    <source>
        <dbReference type="EMBL" id="NBI30997.1"/>
    </source>
</evidence>
<dbReference type="Proteomes" id="UP000448943">
    <property type="component" value="Unassembled WGS sequence"/>
</dbReference>
<gene>
    <name evidence="1" type="ORF">ERL59_18765</name>
</gene>
<evidence type="ECO:0000313" key="2">
    <source>
        <dbReference type="Proteomes" id="UP000448943"/>
    </source>
</evidence>
<dbReference type="RefSeq" id="WP_160647813.1">
    <property type="nucleotide sequence ID" value="NZ_SIJB01000049.1"/>
</dbReference>
<sequence>MKQIIFLAVGLLFIGLLVVMVGDDEKNNSEQIREATRYADRIISDSGEVTAMSFDGDRLVKYRVMVEDSVTKEQVEGIINEFMELSKSKYTDIWEDANLNFDFKIWSNGDLIYKGHKDAGSKLDWD</sequence>
<name>A0A6N9Q801_9BACL</name>
<organism evidence="1 2">
    <name type="scientific">Chengkuizengella marina</name>
    <dbReference type="NCBI Taxonomy" id="2507566"/>
    <lineage>
        <taxon>Bacteria</taxon>
        <taxon>Bacillati</taxon>
        <taxon>Bacillota</taxon>
        <taxon>Bacilli</taxon>
        <taxon>Bacillales</taxon>
        <taxon>Paenibacillaceae</taxon>
        <taxon>Chengkuizengella</taxon>
    </lineage>
</organism>
<dbReference type="AlphaFoldDB" id="A0A6N9Q801"/>